<evidence type="ECO:0000313" key="3">
    <source>
        <dbReference type="EMBL" id="QEY24259.1"/>
    </source>
</evidence>
<gene>
    <name evidence="3" type="ORF">D0T90_06975</name>
</gene>
<feature type="transmembrane region" description="Helical" evidence="1">
    <location>
        <begin position="103"/>
        <end position="126"/>
    </location>
</feature>
<name>A0A5P3MUC4_NEIAN</name>
<dbReference type="InterPro" id="IPR007896">
    <property type="entry name" value="BTP_bacteria"/>
</dbReference>
<dbReference type="InterPro" id="IPR058208">
    <property type="entry name" value="PACE"/>
</dbReference>
<evidence type="ECO:0000256" key="1">
    <source>
        <dbReference type="SAM" id="Phobius"/>
    </source>
</evidence>
<feature type="transmembrane region" description="Helical" evidence="1">
    <location>
        <begin position="37"/>
        <end position="58"/>
    </location>
</feature>
<keyword evidence="1" id="KW-0472">Membrane</keyword>
<evidence type="ECO:0000259" key="2">
    <source>
        <dbReference type="Pfam" id="PF05232"/>
    </source>
</evidence>
<organism evidence="3 4">
    <name type="scientific">Neisseria animalis</name>
    <dbReference type="NCBI Taxonomy" id="492"/>
    <lineage>
        <taxon>Bacteria</taxon>
        <taxon>Pseudomonadati</taxon>
        <taxon>Pseudomonadota</taxon>
        <taxon>Betaproteobacteria</taxon>
        <taxon>Neisseriales</taxon>
        <taxon>Neisseriaceae</taxon>
        <taxon>Neisseria</taxon>
    </lineage>
</organism>
<feature type="transmembrane region" description="Helical" evidence="1">
    <location>
        <begin position="7"/>
        <end position="31"/>
    </location>
</feature>
<dbReference type="NCBIfam" id="NF033664">
    <property type="entry name" value="PACE_transport"/>
    <property type="match status" value="1"/>
</dbReference>
<dbReference type="OrthoDB" id="1631120at2"/>
<keyword evidence="1" id="KW-1133">Transmembrane helix</keyword>
<dbReference type="KEGG" id="naq:D0T90_06975"/>
<dbReference type="Proteomes" id="UP000325536">
    <property type="component" value="Chromosome"/>
</dbReference>
<feature type="domain" description="Chlorhexidine efflux transporter" evidence="2">
    <location>
        <begin position="69"/>
        <end position="132"/>
    </location>
</feature>
<keyword evidence="1" id="KW-0812">Transmembrane</keyword>
<evidence type="ECO:0000313" key="4">
    <source>
        <dbReference type="Proteomes" id="UP000325536"/>
    </source>
</evidence>
<feature type="transmembrane region" description="Helical" evidence="1">
    <location>
        <begin position="79"/>
        <end position="97"/>
    </location>
</feature>
<dbReference type="Pfam" id="PF05232">
    <property type="entry name" value="BTP"/>
    <property type="match status" value="2"/>
</dbReference>
<keyword evidence="4" id="KW-1185">Reference proteome</keyword>
<accession>A0A5P3MUC4</accession>
<dbReference type="AlphaFoldDB" id="A0A5P3MUC4"/>
<dbReference type="EMBL" id="CP031699">
    <property type="protein sequence ID" value="QEY24259.1"/>
    <property type="molecule type" value="Genomic_DNA"/>
</dbReference>
<sequence>MGLCGRIIHMLLFEIGAVAIGTLAVLCAGHHGTDSAVAMNISISLVAMLWNFAFNWGFDKIFTGRREARGWGVRFLQTLVFEGGLLLFTVPLVMYFLRLGWWAALLADIGLSLLIVAYSLVFNWIFDHARARLLAKYGR</sequence>
<reference evidence="3 4" key="1">
    <citation type="submission" date="2018-08" db="EMBL/GenBank/DDBJ databases">
        <title>Neisseria animalis ATCC 49930 complete genome.</title>
        <authorList>
            <person name="Veseli I.A."/>
            <person name="Mascarenhas dos Santos A.C."/>
            <person name="Buttler R."/>
            <person name="Pombert J.-F."/>
        </authorList>
    </citation>
    <scope>NUCLEOTIDE SEQUENCE [LARGE SCALE GENOMIC DNA]</scope>
    <source>
        <strain evidence="3 4">ATCC 49930</strain>
    </source>
</reference>
<dbReference type="RefSeq" id="WP_123795531.1">
    <property type="nucleotide sequence ID" value="NZ_CP031699.1"/>
</dbReference>
<protein>
    <submittedName>
        <fullName evidence="3">PACE efflux transporter</fullName>
    </submittedName>
</protein>
<proteinExistence type="predicted"/>
<feature type="domain" description="Chlorhexidine efflux transporter" evidence="2">
    <location>
        <begin position="5"/>
        <end position="62"/>
    </location>
</feature>